<feature type="transmembrane region" description="Helical" evidence="3">
    <location>
        <begin position="118"/>
        <end position="135"/>
    </location>
</feature>
<feature type="transmembrane region" description="Helical" evidence="3">
    <location>
        <begin position="90"/>
        <end position="106"/>
    </location>
</feature>
<organism evidence="5 6">
    <name type="scientific">Colwellia echini</name>
    <dbReference type="NCBI Taxonomy" id="1982103"/>
    <lineage>
        <taxon>Bacteria</taxon>
        <taxon>Pseudomonadati</taxon>
        <taxon>Pseudomonadota</taxon>
        <taxon>Gammaproteobacteria</taxon>
        <taxon>Alteromonadales</taxon>
        <taxon>Colwelliaceae</taxon>
        <taxon>Colwellia</taxon>
    </lineage>
</organism>
<proteinExistence type="predicted"/>
<evidence type="ECO:0000256" key="3">
    <source>
        <dbReference type="SAM" id="Phobius"/>
    </source>
</evidence>
<dbReference type="PANTHER" id="PTHR45138">
    <property type="entry name" value="REGULATORY COMPONENTS OF SENSORY TRANSDUCTION SYSTEM"/>
    <property type="match status" value="1"/>
</dbReference>
<evidence type="ECO:0000256" key="2">
    <source>
        <dbReference type="ARBA" id="ARBA00034247"/>
    </source>
</evidence>
<accession>A0ABY3MZB9</accession>
<evidence type="ECO:0000313" key="6">
    <source>
        <dbReference type="Proteomes" id="UP000815846"/>
    </source>
</evidence>
<reference evidence="5 6" key="1">
    <citation type="submission" date="2019-08" db="EMBL/GenBank/DDBJ databases">
        <title>Microbe sample from Colwellia echini.</title>
        <authorList>
            <person name="Christiansen L."/>
            <person name="Pathiraja D."/>
            <person name="Schultz-Johansen M."/>
            <person name="Choi I.-G."/>
            <person name="Stougaard P."/>
        </authorList>
    </citation>
    <scope>NUCLEOTIDE SEQUENCE [LARGE SCALE GENOMIC DNA]</scope>
    <source>
        <strain evidence="5 6">A3</strain>
    </source>
</reference>
<gene>
    <name evidence="5" type="ORF">CWS31_004205</name>
</gene>
<feature type="domain" description="GGDEF" evidence="4">
    <location>
        <begin position="228"/>
        <end position="360"/>
    </location>
</feature>
<evidence type="ECO:0000259" key="4">
    <source>
        <dbReference type="PROSITE" id="PS50887"/>
    </source>
</evidence>
<dbReference type="RefSeq" id="WP_101344631.1">
    <property type="nucleotide sequence ID" value="NZ_PJAI02000003.1"/>
</dbReference>
<keyword evidence="3" id="KW-0472">Membrane</keyword>
<keyword evidence="3" id="KW-1133">Transmembrane helix</keyword>
<dbReference type="InterPro" id="IPR029787">
    <property type="entry name" value="Nucleotide_cyclase"/>
</dbReference>
<dbReference type="Gene3D" id="3.30.70.270">
    <property type="match status" value="1"/>
</dbReference>
<feature type="transmembrane region" description="Helical" evidence="3">
    <location>
        <begin position="29"/>
        <end position="47"/>
    </location>
</feature>
<keyword evidence="6" id="KW-1185">Reference proteome</keyword>
<evidence type="ECO:0000256" key="1">
    <source>
        <dbReference type="ARBA" id="ARBA00012528"/>
    </source>
</evidence>
<dbReference type="EMBL" id="PJAI02000003">
    <property type="protein sequence ID" value="TYK66550.1"/>
    <property type="molecule type" value="Genomic_DNA"/>
</dbReference>
<comment type="caution">
    <text evidence="5">The sequence shown here is derived from an EMBL/GenBank/DDBJ whole genome shotgun (WGS) entry which is preliminary data.</text>
</comment>
<dbReference type="Pfam" id="PF00990">
    <property type="entry name" value="GGDEF"/>
    <property type="match status" value="1"/>
</dbReference>
<dbReference type="SUPFAM" id="SSF55073">
    <property type="entry name" value="Nucleotide cyclase"/>
    <property type="match status" value="1"/>
</dbReference>
<dbReference type="EC" id="2.7.7.65" evidence="1"/>
<dbReference type="Proteomes" id="UP000815846">
    <property type="component" value="Unassembled WGS sequence"/>
</dbReference>
<protein>
    <recommendedName>
        <fullName evidence="1">diguanylate cyclase</fullName>
        <ecNumber evidence="1">2.7.7.65</ecNumber>
    </recommendedName>
</protein>
<dbReference type="SMART" id="SM00267">
    <property type="entry name" value="GGDEF"/>
    <property type="match status" value="1"/>
</dbReference>
<evidence type="ECO:0000313" key="5">
    <source>
        <dbReference type="EMBL" id="TYK66550.1"/>
    </source>
</evidence>
<dbReference type="InterPro" id="IPR050469">
    <property type="entry name" value="Diguanylate_Cyclase"/>
</dbReference>
<dbReference type="PANTHER" id="PTHR45138:SF9">
    <property type="entry name" value="DIGUANYLATE CYCLASE DGCM-RELATED"/>
    <property type="match status" value="1"/>
</dbReference>
<keyword evidence="3" id="KW-0812">Transmembrane</keyword>
<dbReference type="InterPro" id="IPR043128">
    <property type="entry name" value="Rev_trsase/Diguanyl_cyclase"/>
</dbReference>
<feature type="transmembrane region" description="Helical" evidence="3">
    <location>
        <begin position="59"/>
        <end position="78"/>
    </location>
</feature>
<comment type="catalytic activity">
    <reaction evidence="2">
        <text>2 GTP = 3',3'-c-di-GMP + 2 diphosphate</text>
        <dbReference type="Rhea" id="RHEA:24898"/>
        <dbReference type="ChEBI" id="CHEBI:33019"/>
        <dbReference type="ChEBI" id="CHEBI:37565"/>
        <dbReference type="ChEBI" id="CHEBI:58805"/>
        <dbReference type="EC" id="2.7.7.65"/>
    </reaction>
</comment>
<feature type="transmembrane region" description="Helical" evidence="3">
    <location>
        <begin position="162"/>
        <end position="179"/>
    </location>
</feature>
<name>A0ABY3MZB9_9GAMM</name>
<sequence length="365" mass="41899">MKYFPSTFYLSRFAEKEFQIQLNKSSQRLANTVLYLCIFFLLSFTVLSLESENFTDNLLINSIRIVIILLSSIFIFLNKRNNTEKLHIHFFGYAILFCCTISYLFWSFSLTHNELKEGGPMLVVAVITSIPMLHLGHKSLLWLIICINLIGIHVFTPVSISWTLYFLFTMIIVMGYIQYQLDILLRTQYKAELIAAERANTDKLTGLYNRHSFETKCSNLIAQLHPSQYIALAMIDIDYFKKYNDNYGHLEGDRVLIKVAEILNSCEADIVIRFGGEEFILVKILQIDQLNWLHDLPKAFSNSTIPHQYSSFGRITVSTGIAIAKTNEKIVTTKELLTSADEAMYQAKNTGRNRVVSQSVIPPKK</sequence>
<dbReference type="NCBIfam" id="TIGR00254">
    <property type="entry name" value="GGDEF"/>
    <property type="match status" value="1"/>
</dbReference>
<dbReference type="CDD" id="cd01949">
    <property type="entry name" value="GGDEF"/>
    <property type="match status" value="1"/>
</dbReference>
<dbReference type="InterPro" id="IPR000160">
    <property type="entry name" value="GGDEF_dom"/>
</dbReference>
<dbReference type="PROSITE" id="PS50887">
    <property type="entry name" value="GGDEF"/>
    <property type="match status" value="1"/>
</dbReference>